<keyword evidence="10" id="KW-1185">Reference proteome</keyword>
<protein>
    <submittedName>
        <fullName evidence="9">G-box-binding factor 1</fullName>
    </submittedName>
</protein>
<organism evidence="9 10">
    <name type="scientific">Chlorella sorokiniana</name>
    <name type="common">Freshwater green alga</name>
    <dbReference type="NCBI Taxonomy" id="3076"/>
    <lineage>
        <taxon>Eukaryota</taxon>
        <taxon>Viridiplantae</taxon>
        <taxon>Chlorophyta</taxon>
        <taxon>core chlorophytes</taxon>
        <taxon>Trebouxiophyceae</taxon>
        <taxon>Chlorellales</taxon>
        <taxon>Chlorellaceae</taxon>
        <taxon>Chlorella clade</taxon>
        <taxon>Chlorella</taxon>
    </lineage>
</organism>
<feature type="compositionally biased region" description="Low complexity" evidence="7">
    <location>
        <begin position="1"/>
        <end position="29"/>
    </location>
</feature>
<dbReference type="AlphaFoldDB" id="A0A2P6TUZ8"/>
<dbReference type="PANTHER" id="PTHR45967:SF38">
    <property type="entry name" value="G-BOX-BINDING FACTOR 2"/>
    <property type="match status" value="1"/>
</dbReference>
<dbReference type="Proteomes" id="UP000239899">
    <property type="component" value="Unassembled WGS sequence"/>
</dbReference>
<feature type="compositionally biased region" description="Acidic residues" evidence="7">
    <location>
        <begin position="91"/>
        <end position="109"/>
    </location>
</feature>
<evidence type="ECO:0000256" key="3">
    <source>
        <dbReference type="ARBA" id="ARBA00023015"/>
    </source>
</evidence>
<evidence type="ECO:0000313" key="9">
    <source>
        <dbReference type="EMBL" id="PRW57866.1"/>
    </source>
</evidence>
<dbReference type="InterPro" id="IPR004827">
    <property type="entry name" value="bZIP"/>
</dbReference>
<evidence type="ECO:0000313" key="10">
    <source>
        <dbReference type="Proteomes" id="UP000239899"/>
    </source>
</evidence>
<dbReference type="PROSITE" id="PS00036">
    <property type="entry name" value="BZIP_BASIC"/>
    <property type="match status" value="1"/>
</dbReference>
<keyword evidence="4" id="KW-0238">DNA-binding</keyword>
<keyword evidence="6" id="KW-0539">Nucleus</keyword>
<dbReference type="SUPFAM" id="SSF57959">
    <property type="entry name" value="Leucine zipper domain"/>
    <property type="match status" value="1"/>
</dbReference>
<feature type="domain" description="BZIP" evidence="8">
    <location>
        <begin position="210"/>
        <end position="273"/>
    </location>
</feature>
<evidence type="ECO:0000256" key="5">
    <source>
        <dbReference type="ARBA" id="ARBA00023163"/>
    </source>
</evidence>
<evidence type="ECO:0000256" key="4">
    <source>
        <dbReference type="ARBA" id="ARBA00023125"/>
    </source>
</evidence>
<evidence type="ECO:0000256" key="2">
    <source>
        <dbReference type="ARBA" id="ARBA00007163"/>
    </source>
</evidence>
<keyword evidence="5" id="KW-0804">Transcription</keyword>
<dbReference type="Gene3D" id="1.20.5.170">
    <property type="match status" value="1"/>
</dbReference>
<dbReference type="GO" id="GO:0005634">
    <property type="term" value="C:nucleus"/>
    <property type="evidence" value="ECO:0007669"/>
    <property type="project" value="UniProtKB-SubCell"/>
</dbReference>
<comment type="similarity">
    <text evidence="2">Belongs to the bZIP family.</text>
</comment>
<evidence type="ECO:0000256" key="7">
    <source>
        <dbReference type="SAM" id="MobiDB-lite"/>
    </source>
</evidence>
<evidence type="ECO:0000256" key="1">
    <source>
        <dbReference type="ARBA" id="ARBA00004123"/>
    </source>
</evidence>
<dbReference type="CDD" id="cd14702">
    <property type="entry name" value="bZIP_plant_GBF1"/>
    <property type="match status" value="1"/>
</dbReference>
<comment type="caution">
    <text evidence="9">The sequence shown here is derived from an EMBL/GenBank/DDBJ whole genome shotgun (WGS) entry which is preliminary data.</text>
</comment>
<feature type="compositionally biased region" description="Basic residues" evidence="7">
    <location>
        <begin position="114"/>
        <end position="125"/>
    </location>
</feature>
<dbReference type="GO" id="GO:0043565">
    <property type="term" value="F:sequence-specific DNA binding"/>
    <property type="evidence" value="ECO:0007669"/>
    <property type="project" value="InterPro"/>
</dbReference>
<dbReference type="GO" id="GO:0003700">
    <property type="term" value="F:DNA-binding transcription factor activity"/>
    <property type="evidence" value="ECO:0007669"/>
    <property type="project" value="InterPro"/>
</dbReference>
<evidence type="ECO:0000259" key="8">
    <source>
        <dbReference type="PROSITE" id="PS50217"/>
    </source>
</evidence>
<proteinExistence type="inferred from homology"/>
<dbReference type="EMBL" id="LHPG02000006">
    <property type="protein sequence ID" value="PRW57866.1"/>
    <property type="molecule type" value="Genomic_DNA"/>
</dbReference>
<evidence type="ECO:0000256" key="6">
    <source>
        <dbReference type="ARBA" id="ARBA00023242"/>
    </source>
</evidence>
<feature type="region of interest" description="Disordered" evidence="7">
    <location>
        <begin position="1"/>
        <end position="34"/>
    </location>
</feature>
<feature type="region of interest" description="Disordered" evidence="7">
    <location>
        <begin position="76"/>
        <end position="131"/>
    </location>
</feature>
<comment type="subcellular location">
    <subcellularLocation>
        <location evidence="1">Nucleus</location>
    </subcellularLocation>
</comment>
<dbReference type="InterPro" id="IPR044827">
    <property type="entry name" value="GBF-like"/>
</dbReference>
<dbReference type="PANTHER" id="PTHR45967">
    <property type="entry name" value="G-BOX-BINDING FACTOR 3-RELATED"/>
    <property type="match status" value="1"/>
</dbReference>
<reference evidence="9 10" key="1">
    <citation type="journal article" date="2018" name="Plant J.">
        <title>Genome sequences of Chlorella sorokiniana UTEX 1602 and Micractinium conductrix SAG 241.80: implications to maltose excretion by a green alga.</title>
        <authorList>
            <person name="Arriola M.B."/>
            <person name="Velmurugan N."/>
            <person name="Zhang Y."/>
            <person name="Plunkett M.H."/>
            <person name="Hondzo H."/>
            <person name="Barney B.M."/>
        </authorList>
    </citation>
    <scope>NUCLEOTIDE SEQUENCE [LARGE SCALE GENOMIC DNA]</scope>
    <source>
        <strain evidence="10">UTEX 1602</strain>
    </source>
</reference>
<feature type="region of interest" description="Disordered" evidence="7">
    <location>
        <begin position="197"/>
        <end position="236"/>
    </location>
</feature>
<name>A0A2P6TUZ8_CHLSO</name>
<accession>A0A2P6TUZ8</accession>
<gene>
    <name evidence="9" type="ORF">C2E21_3592</name>
</gene>
<dbReference type="SMART" id="SM00338">
    <property type="entry name" value="BRLZ"/>
    <property type="match status" value="1"/>
</dbReference>
<keyword evidence="3" id="KW-0805">Transcription regulation</keyword>
<dbReference type="PROSITE" id="PS50217">
    <property type="entry name" value="BZIP"/>
    <property type="match status" value="1"/>
</dbReference>
<dbReference type="InterPro" id="IPR046347">
    <property type="entry name" value="bZIP_sf"/>
</dbReference>
<dbReference type="Pfam" id="PF00170">
    <property type="entry name" value="bZIP_1"/>
    <property type="match status" value="1"/>
</dbReference>
<dbReference type="InterPro" id="IPR045314">
    <property type="entry name" value="bZIP_plant_GBF1"/>
</dbReference>
<dbReference type="OrthoDB" id="1642657at2759"/>
<sequence>MSDQAAVAPPEGVVEAPAVPPEGATAEAPPLDPAALQSLTDPAQLAAYQAMLQAGAFGFGQPFGYLPGFGLPMGAFGLPGGEEGTKTEGQQEGEDETEDDEEEDAEDSDSDGRPKRKRSARRKKGDVKSQSSAALAMLAGAASKPTSAAAAAAAAAMQQNLGELWGSLNGGAGGLPAGASGIDLSKLSTEQQQQILANPEYAQGMGDDREIKRLRRKQSNRESARRSRLRKQAETEQLARQVKDLAQENARLKEEKMGLVAQIEILNAKLSMSAFGAMHGLTGEAPKLAQGQDMQSVQMAAAMAQAMQVNPGAMLGAGLGIPALDAKPLDGHDPEVAAAAAAAAAAAVAATGVDPTAVQAAAQGVEAA</sequence>